<evidence type="ECO:0000313" key="2">
    <source>
        <dbReference type="EMBL" id="AUB83493.1"/>
    </source>
</evidence>
<evidence type="ECO:0000256" key="1">
    <source>
        <dbReference type="SAM" id="Phobius"/>
    </source>
</evidence>
<proteinExistence type="predicted"/>
<sequence length="192" mass="20635">MAPNLRLPRLYRTLLALALVLGPLYWMLFTPDGQRRTDLALLSLLGRPAFDAALDAFSDRLSESAIRATFPTLALQCAATHGPFGDRRCTAAIGSFNQYPARAVAFYFQGEGLRAVKVLYQPAYHAQVRAWMQQRPGRVAAGDTGSSPAAPAGVASRPVAAGTLVMKDGPLGRTDEAALLWISDPLPTRPAD</sequence>
<dbReference type="OrthoDB" id="5765590at2"/>
<keyword evidence="3" id="KW-1185">Reference proteome</keyword>
<organism evidence="2 3">
    <name type="scientific">Candidatus Thiodictyon syntrophicum</name>
    <dbReference type="NCBI Taxonomy" id="1166950"/>
    <lineage>
        <taxon>Bacteria</taxon>
        <taxon>Pseudomonadati</taxon>
        <taxon>Pseudomonadota</taxon>
        <taxon>Gammaproteobacteria</taxon>
        <taxon>Chromatiales</taxon>
        <taxon>Chromatiaceae</taxon>
        <taxon>Thiodictyon</taxon>
    </lineage>
</organism>
<dbReference type="Proteomes" id="UP000232638">
    <property type="component" value="Chromosome"/>
</dbReference>
<reference evidence="2 3" key="1">
    <citation type="submission" date="2017-03" db="EMBL/GenBank/DDBJ databases">
        <title>Complete genome sequence of Candidatus 'Thiodictyon syntrophicum' sp. nov. strain Cad16T, a photolithoautotroph purple sulfur bacterium isolated from an alpine meromictic lake.</title>
        <authorList>
            <person name="Luedin S.M."/>
            <person name="Pothier J.F."/>
            <person name="Danza F."/>
            <person name="Storelli N."/>
            <person name="Wittwer M."/>
            <person name="Tonolla M."/>
        </authorList>
    </citation>
    <scope>NUCLEOTIDE SEQUENCE [LARGE SCALE GENOMIC DNA]</scope>
    <source>
        <strain evidence="2 3">Cad16T</strain>
    </source>
</reference>
<accession>A0A2K8UD33</accession>
<keyword evidence="1" id="KW-1133">Transmembrane helix</keyword>
<dbReference type="AlphaFoldDB" id="A0A2K8UD33"/>
<keyword evidence="1" id="KW-0472">Membrane</keyword>
<feature type="transmembrane region" description="Helical" evidence="1">
    <location>
        <begin position="12"/>
        <end position="29"/>
    </location>
</feature>
<dbReference type="EMBL" id="CP020370">
    <property type="protein sequence ID" value="AUB83493.1"/>
    <property type="molecule type" value="Genomic_DNA"/>
</dbReference>
<dbReference type="KEGG" id="tsy:THSYN_22770"/>
<evidence type="ECO:0000313" key="3">
    <source>
        <dbReference type="Proteomes" id="UP000232638"/>
    </source>
</evidence>
<protein>
    <submittedName>
        <fullName evidence="2">Uncharacterized protein</fullName>
    </submittedName>
</protein>
<gene>
    <name evidence="2" type="ORF">THSYN_22770</name>
</gene>
<name>A0A2K8UD33_9GAMM</name>
<keyword evidence="1" id="KW-0812">Transmembrane</keyword>